<evidence type="ECO:0000313" key="1">
    <source>
        <dbReference type="EMBL" id="QBK92352.1"/>
    </source>
</evidence>
<name>A0A481ZAG7_9VIRU</name>
<protein>
    <submittedName>
        <fullName evidence="1">Uncharacterized protein</fullName>
    </submittedName>
</protein>
<sequence>MELVYNKPIISTNKKTCLVSLKHVKAREYFSKEQLISYVERVKEDNAKSKMKYWRNKRKKLLVERRVAKDPAPTPPE</sequence>
<accession>A0A481ZAG7</accession>
<dbReference type="EMBL" id="MK500576">
    <property type="protein sequence ID" value="QBK92352.1"/>
    <property type="molecule type" value="Genomic_DNA"/>
</dbReference>
<organism evidence="1">
    <name type="scientific">Pithovirus LCPAC304</name>
    <dbReference type="NCBI Taxonomy" id="2506594"/>
    <lineage>
        <taxon>Viruses</taxon>
        <taxon>Pithoviruses</taxon>
    </lineage>
</organism>
<reference evidence="1" key="1">
    <citation type="journal article" date="2019" name="MBio">
        <title>Virus Genomes from Deep Sea Sediments Expand the Ocean Megavirome and Support Independent Origins of Viral Gigantism.</title>
        <authorList>
            <person name="Backstrom D."/>
            <person name="Yutin N."/>
            <person name="Jorgensen S.L."/>
            <person name="Dharamshi J."/>
            <person name="Homa F."/>
            <person name="Zaremba-Niedwiedzka K."/>
            <person name="Spang A."/>
            <person name="Wolf Y.I."/>
            <person name="Koonin E.V."/>
            <person name="Ettema T.J."/>
        </authorList>
    </citation>
    <scope>NUCLEOTIDE SEQUENCE</scope>
</reference>
<gene>
    <name evidence="1" type="ORF">LCPAC304_06990</name>
</gene>
<proteinExistence type="predicted"/>